<keyword evidence="1" id="KW-0175">Coiled coil</keyword>
<reference evidence="3 4" key="1">
    <citation type="submission" date="2018-09" db="EMBL/GenBank/DDBJ databases">
        <title>A high-quality reference genome of wild soybean provides a powerful tool to mine soybean genomes.</title>
        <authorList>
            <person name="Xie M."/>
            <person name="Chung C.Y.L."/>
            <person name="Li M.-W."/>
            <person name="Wong F.-L."/>
            <person name="Chan T.-F."/>
            <person name="Lam H.-M."/>
        </authorList>
    </citation>
    <scope>NUCLEOTIDE SEQUENCE [LARGE SCALE GENOMIC DNA]</scope>
    <source>
        <strain evidence="4">cv. W05</strain>
        <tissue evidence="3">Hypocotyl of etiolated seedlings</tissue>
    </source>
</reference>
<evidence type="ECO:0000313" key="4">
    <source>
        <dbReference type="Proteomes" id="UP000289340"/>
    </source>
</evidence>
<dbReference type="PANTHER" id="PTHR46667:SF6">
    <property type="entry name" value="OS01G0185100 PROTEIN"/>
    <property type="match status" value="1"/>
</dbReference>
<dbReference type="Pfam" id="PF07889">
    <property type="entry name" value="DUF1664"/>
    <property type="match status" value="1"/>
</dbReference>
<evidence type="ECO:0000256" key="1">
    <source>
        <dbReference type="SAM" id="Coils"/>
    </source>
</evidence>
<evidence type="ECO:0000313" key="3">
    <source>
        <dbReference type="EMBL" id="RZC28426.1"/>
    </source>
</evidence>
<dbReference type="EMBL" id="QZWG01000001">
    <property type="protein sequence ID" value="RZC28426.1"/>
    <property type="molecule type" value="Genomic_DNA"/>
</dbReference>
<dbReference type="Proteomes" id="UP000289340">
    <property type="component" value="Chromosome 1"/>
</dbReference>
<organism evidence="3 4">
    <name type="scientific">Glycine soja</name>
    <name type="common">Wild soybean</name>
    <dbReference type="NCBI Taxonomy" id="3848"/>
    <lineage>
        <taxon>Eukaryota</taxon>
        <taxon>Viridiplantae</taxon>
        <taxon>Streptophyta</taxon>
        <taxon>Embryophyta</taxon>
        <taxon>Tracheophyta</taxon>
        <taxon>Spermatophyta</taxon>
        <taxon>Magnoliopsida</taxon>
        <taxon>eudicotyledons</taxon>
        <taxon>Gunneridae</taxon>
        <taxon>Pentapetalae</taxon>
        <taxon>rosids</taxon>
        <taxon>fabids</taxon>
        <taxon>Fabales</taxon>
        <taxon>Fabaceae</taxon>
        <taxon>Papilionoideae</taxon>
        <taxon>50 kb inversion clade</taxon>
        <taxon>NPAAA clade</taxon>
        <taxon>indigoferoid/millettioid clade</taxon>
        <taxon>Phaseoleae</taxon>
        <taxon>Glycine</taxon>
        <taxon>Glycine subgen. Soja</taxon>
    </lineage>
</organism>
<gene>
    <name evidence="3" type="ORF">D0Y65_000421</name>
</gene>
<feature type="coiled-coil region" evidence="1">
    <location>
        <begin position="129"/>
        <end position="181"/>
    </location>
</feature>
<comment type="caution">
    <text evidence="3">The sequence shown here is derived from an EMBL/GenBank/DDBJ whole genome shotgun (WGS) entry which is preliminary data.</text>
</comment>
<keyword evidence="4" id="KW-1185">Reference proteome</keyword>
<dbReference type="PANTHER" id="PTHR46667">
    <property type="entry name" value="OS05G0182700 PROTEIN"/>
    <property type="match status" value="1"/>
</dbReference>
<name>A0A445LYR4_GLYSO</name>
<protein>
    <recommendedName>
        <fullName evidence="2">DUF1664 domain-containing protein</fullName>
    </recommendedName>
</protein>
<dbReference type="InterPro" id="IPR012458">
    <property type="entry name" value="DUF1664"/>
</dbReference>
<feature type="domain" description="DUF1664" evidence="2">
    <location>
        <begin position="95"/>
        <end position="184"/>
    </location>
</feature>
<accession>A0A445LYR4</accession>
<proteinExistence type="predicted"/>
<dbReference type="AlphaFoldDB" id="A0A445LYR4"/>
<evidence type="ECO:0000259" key="2">
    <source>
        <dbReference type="Pfam" id="PF07889"/>
    </source>
</evidence>
<sequence length="364" mass="40162">MAMAMQSGIGVSKILIIAGAGYTGTVLIKNGKLSDLIGELQLLVKGLEKSGEHAEGEGEYADAIAAQVRRLANEVRQLASNRPITVLNGGSEQSNLSSLVVPAAALGALGYGYMWWKGISFSDLMYVTRRNMEKAVADLTKKLQHASDVIADTKKHLTQRIQNLNDKMLKLNELQRSTKDEVRLLPHTNLMLAHNWIKIPLDDIDFDTLLMDIYVAGVRSTITNIHEDLGYLQQTVETLDYRLAELSSKQDYANYGLSYLIDYVHGKSQKKPELLQEQLKLSGKSPNLITYKGTPNLMGLKDIAETLSGLDMSASDSVMPDGGDKREQQRRPLLRKGIAKTLSSLDKFASDGIMLDGVDKLEQQ</sequence>